<organism evidence="5">
    <name type="scientific">Chromera velia CCMP2878</name>
    <dbReference type="NCBI Taxonomy" id="1169474"/>
    <lineage>
        <taxon>Eukaryota</taxon>
        <taxon>Sar</taxon>
        <taxon>Alveolata</taxon>
        <taxon>Colpodellida</taxon>
        <taxon>Chromeraceae</taxon>
        <taxon>Chromera</taxon>
    </lineage>
</organism>
<dbReference type="InterPro" id="IPR050177">
    <property type="entry name" value="Lipid_A_modif_metabolic_enz"/>
</dbReference>
<feature type="transmembrane region" description="Helical" evidence="3">
    <location>
        <begin position="428"/>
        <end position="451"/>
    </location>
</feature>
<dbReference type="PANTHER" id="PTHR43245">
    <property type="entry name" value="BIFUNCTIONAL POLYMYXIN RESISTANCE PROTEIN ARNA"/>
    <property type="match status" value="1"/>
</dbReference>
<dbReference type="InterPro" id="IPR036291">
    <property type="entry name" value="NAD(P)-bd_dom_sf"/>
</dbReference>
<dbReference type="Gene3D" id="3.40.50.720">
    <property type="entry name" value="NAD(P)-binding Rossmann-like Domain"/>
    <property type="match status" value="1"/>
</dbReference>
<dbReference type="Pfam" id="PF01073">
    <property type="entry name" value="3Beta_HSD"/>
    <property type="match status" value="1"/>
</dbReference>
<keyword evidence="3" id="KW-0472">Membrane</keyword>
<evidence type="ECO:0000256" key="3">
    <source>
        <dbReference type="SAM" id="Phobius"/>
    </source>
</evidence>
<keyword evidence="2" id="KW-0560">Oxidoreductase</keyword>
<reference evidence="5" key="1">
    <citation type="submission" date="2014-11" db="EMBL/GenBank/DDBJ databases">
        <authorList>
            <person name="Otto D Thomas"/>
            <person name="Naeem Raeece"/>
        </authorList>
    </citation>
    <scope>NUCLEOTIDE SEQUENCE</scope>
</reference>
<dbReference type="PANTHER" id="PTHR43245:SF51">
    <property type="entry name" value="SHORT CHAIN DEHYDROGENASE_REDUCTASE FAMILY 42E, MEMBER 2"/>
    <property type="match status" value="1"/>
</dbReference>
<keyword evidence="3" id="KW-0812">Transmembrane</keyword>
<sequence length="494" mass="54120">MSNVLITGGSGYVGRCLVSQLLKETPNVKVTVFDLHSHPSFEKRENVHTVIGSVTDYAALCYAMHGIDVVFHLASYGMSGAPMLDEEKCWEVNVRGTENVLAACAKEGVKALLYCSSYNVVFGGVPISNGYERLPYFAAEKHTDAYSRSKTVAEQKVLGCKDASLKVCAVRPAAIYGLGEERHFPRIVRMMDMGLFFFTFGERDSLVDWVHGDNLCFALKKAASKLVKEASQEGGGRETVHRQAFFISDGRPINQWDFLRPIASAVRAPFPSLHIGLRPMLAFAFVSEMIHKLAVRIVGRALAPAPFLTRAEVVKCGVTHHFSVEKAERLLDYKLLVSPEEGIESLAVSLANRSATEASENFFRSPAVIWWLLVCGGLWLTFACALAEGKTPKSIPLSELPSVALVSPLVPFRVLAETLFGGQQGVQVVAIAAAAAHVIEGVAAAFVAYRNGMQNTWVAWGFQTLIMGFPSFRLLLQRTQQYTGPRQVEKTGKI</sequence>
<name>A0A0G4FF35_9ALVE</name>
<evidence type="ECO:0000256" key="1">
    <source>
        <dbReference type="ARBA" id="ARBA00009219"/>
    </source>
</evidence>
<dbReference type="InterPro" id="IPR028110">
    <property type="entry name" value="TMEM254"/>
</dbReference>
<comment type="similarity">
    <text evidence="1">Belongs to the 3-beta-HSD family.</text>
</comment>
<proteinExistence type="inferred from homology"/>
<protein>
    <recommendedName>
        <fullName evidence="4">3-beta hydroxysteroid dehydrogenase/isomerase domain-containing protein</fullName>
    </recommendedName>
</protein>
<evidence type="ECO:0000256" key="2">
    <source>
        <dbReference type="ARBA" id="ARBA00023002"/>
    </source>
</evidence>
<keyword evidence="3" id="KW-1133">Transmembrane helix</keyword>
<dbReference type="PhylomeDB" id="A0A0G4FF35"/>
<gene>
    <name evidence="5" type="ORF">Cvel_3240</name>
</gene>
<dbReference type="InterPro" id="IPR002225">
    <property type="entry name" value="3Beta_OHSteriod_DH/Estase"/>
</dbReference>
<dbReference type="GO" id="GO:0016616">
    <property type="term" value="F:oxidoreductase activity, acting on the CH-OH group of donors, NAD or NADP as acceptor"/>
    <property type="evidence" value="ECO:0007669"/>
    <property type="project" value="InterPro"/>
</dbReference>
<dbReference type="AlphaFoldDB" id="A0A0G4FF35"/>
<evidence type="ECO:0000313" key="5">
    <source>
        <dbReference type="EMBL" id="CEM11456.1"/>
    </source>
</evidence>
<accession>A0A0G4FF35</accession>
<feature type="transmembrane region" description="Helical" evidence="3">
    <location>
        <begin position="457"/>
        <end position="476"/>
    </location>
</feature>
<dbReference type="VEuPathDB" id="CryptoDB:Cvel_3240"/>
<feature type="transmembrane region" description="Helical" evidence="3">
    <location>
        <begin position="368"/>
        <end position="387"/>
    </location>
</feature>
<dbReference type="Pfam" id="PF14934">
    <property type="entry name" value="TMEM254"/>
    <property type="match status" value="1"/>
</dbReference>
<dbReference type="GO" id="GO:0006694">
    <property type="term" value="P:steroid biosynthetic process"/>
    <property type="evidence" value="ECO:0007669"/>
    <property type="project" value="InterPro"/>
</dbReference>
<dbReference type="EMBL" id="CDMZ01000308">
    <property type="protein sequence ID" value="CEM11456.1"/>
    <property type="molecule type" value="Genomic_DNA"/>
</dbReference>
<evidence type="ECO:0000259" key="4">
    <source>
        <dbReference type="Pfam" id="PF01073"/>
    </source>
</evidence>
<dbReference type="SUPFAM" id="SSF51735">
    <property type="entry name" value="NAD(P)-binding Rossmann-fold domains"/>
    <property type="match status" value="1"/>
</dbReference>
<feature type="domain" description="3-beta hydroxysteroid dehydrogenase/isomerase" evidence="4">
    <location>
        <begin position="5"/>
        <end position="264"/>
    </location>
</feature>